<feature type="transmembrane region" description="Helical" evidence="1">
    <location>
        <begin position="66"/>
        <end position="85"/>
    </location>
</feature>
<evidence type="ECO:0000313" key="2">
    <source>
        <dbReference type="EMBL" id="QDT99220.1"/>
    </source>
</evidence>
<feature type="transmembrane region" description="Helical" evidence="1">
    <location>
        <begin position="36"/>
        <end position="54"/>
    </location>
</feature>
<evidence type="ECO:0000313" key="3">
    <source>
        <dbReference type="Proteomes" id="UP000318704"/>
    </source>
</evidence>
<dbReference type="Proteomes" id="UP000318704">
    <property type="component" value="Chromosome"/>
</dbReference>
<keyword evidence="1" id="KW-0472">Membrane</keyword>
<feature type="transmembrane region" description="Helical" evidence="1">
    <location>
        <begin position="12"/>
        <end position="30"/>
    </location>
</feature>
<reference evidence="2 3" key="1">
    <citation type="submission" date="2019-03" db="EMBL/GenBank/DDBJ databases">
        <title>Deep-cultivation of Planctomycetes and their phenomic and genomic characterization uncovers novel biology.</title>
        <authorList>
            <person name="Wiegand S."/>
            <person name="Jogler M."/>
            <person name="Boedeker C."/>
            <person name="Pinto D."/>
            <person name="Vollmers J."/>
            <person name="Rivas-Marin E."/>
            <person name="Kohn T."/>
            <person name="Peeters S.H."/>
            <person name="Heuer A."/>
            <person name="Rast P."/>
            <person name="Oberbeckmann S."/>
            <person name="Bunk B."/>
            <person name="Jeske O."/>
            <person name="Meyerdierks A."/>
            <person name="Storesund J.E."/>
            <person name="Kallscheuer N."/>
            <person name="Luecker S."/>
            <person name="Lage O.M."/>
            <person name="Pohl T."/>
            <person name="Merkel B.J."/>
            <person name="Hornburger P."/>
            <person name="Mueller R.-W."/>
            <person name="Bruemmer F."/>
            <person name="Labrenz M."/>
            <person name="Spormann A.M."/>
            <person name="Op den Camp H."/>
            <person name="Overmann J."/>
            <person name="Amann R."/>
            <person name="Jetten M.S.M."/>
            <person name="Mascher T."/>
            <person name="Medema M.H."/>
            <person name="Devos D.P."/>
            <person name="Kaster A.-K."/>
            <person name="Ovreas L."/>
            <person name="Rohde M."/>
            <person name="Galperin M.Y."/>
            <person name="Jogler C."/>
        </authorList>
    </citation>
    <scope>NUCLEOTIDE SEQUENCE [LARGE SCALE GENOMIC DNA]</scope>
    <source>
        <strain evidence="2 3">V144</strain>
    </source>
</reference>
<name>A0A517W1U4_9PLAN</name>
<dbReference type="AlphaFoldDB" id="A0A517W1U4"/>
<dbReference type="KEGG" id="gaw:V144x_47310"/>
<sequence>MNRLERFHQNAGLLGIAQVCIILFVLYSALSKDMRLGIAIYTIPSVAILFFATYMIRNILVDYVELTRKIMNVCAVLIIVIFILFEKKFNQENLLFRLFMASFLSAYISSYFWLLSDFRISHERS</sequence>
<gene>
    <name evidence="2" type="ORF">V144x_47310</name>
</gene>
<dbReference type="EMBL" id="CP037920">
    <property type="protein sequence ID" value="QDT99220.1"/>
    <property type="molecule type" value="Genomic_DNA"/>
</dbReference>
<dbReference type="RefSeq" id="WP_144988524.1">
    <property type="nucleotide sequence ID" value="NZ_CP037920.1"/>
</dbReference>
<keyword evidence="1" id="KW-1133">Transmembrane helix</keyword>
<protein>
    <submittedName>
        <fullName evidence="2">Uncharacterized protein</fullName>
    </submittedName>
</protein>
<proteinExistence type="predicted"/>
<keyword evidence="1" id="KW-0812">Transmembrane</keyword>
<organism evidence="2 3">
    <name type="scientific">Gimesia aquarii</name>
    <dbReference type="NCBI Taxonomy" id="2527964"/>
    <lineage>
        <taxon>Bacteria</taxon>
        <taxon>Pseudomonadati</taxon>
        <taxon>Planctomycetota</taxon>
        <taxon>Planctomycetia</taxon>
        <taxon>Planctomycetales</taxon>
        <taxon>Planctomycetaceae</taxon>
        <taxon>Gimesia</taxon>
    </lineage>
</organism>
<evidence type="ECO:0000256" key="1">
    <source>
        <dbReference type="SAM" id="Phobius"/>
    </source>
</evidence>
<accession>A0A517W1U4</accession>
<feature type="transmembrane region" description="Helical" evidence="1">
    <location>
        <begin position="97"/>
        <end position="115"/>
    </location>
</feature>